<dbReference type="SUPFAM" id="SSF57938">
    <property type="entry name" value="DnaJ/Hsp40 cysteine-rich domain"/>
    <property type="match status" value="1"/>
</dbReference>
<evidence type="ECO:0000259" key="13">
    <source>
        <dbReference type="PROSITE" id="PS50076"/>
    </source>
</evidence>
<evidence type="ECO:0000259" key="14">
    <source>
        <dbReference type="PROSITE" id="PS51188"/>
    </source>
</evidence>
<organism evidence="15 16">
    <name type="scientific">Corynebacterium sphenisci DSM 44792</name>
    <dbReference type="NCBI Taxonomy" id="1437874"/>
    <lineage>
        <taxon>Bacteria</taxon>
        <taxon>Bacillati</taxon>
        <taxon>Actinomycetota</taxon>
        <taxon>Actinomycetes</taxon>
        <taxon>Mycobacteriales</taxon>
        <taxon>Corynebacteriaceae</taxon>
        <taxon>Corynebacterium</taxon>
    </lineage>
</organism>
<feature type="repeat" description="CXXCXGXG motif" evidence="11">
    <location>
        <begin position="207"/>
        <end position="214"/>
    </location>
</feature>
<dbReference type="PROSITE" id="PS50076">
    <property type="entry name" value="DNAJ_2"/>
    <property type="match status" value="1"/>
</dbReference>
<dbReference type="InterPro" id="IPR001623">
    <property type="entry name" value="DnaJ_domain"/>
</dbReference>
<dbReference type="STRING" id="1437874.CSPHI_11345"/>
<evidence type="ECO:0000313" key="15">
    <source>
        <dbReference type="EMBL" id="APT91466.1"/>
    </source>
</evidence>
<dbReference type="GO" id="GO:0009408">
    <property type="term" value="P:response to heat"/>
    <property type="evidence" value="ECO:0007669"/>
    <property type="project" value="InterPro"/>
</dbReference>
<evidence type="ECO:0000313" key="16">
    <source>
        <dbReference type="Proteomes" id="UP000185469"/>
    </source>
</evidence>
<dbReference type="PANTHER" id="PTHR43096">
    <property type="entry name" value="DNAJ HOMOLOG 1, MITOCHONDRIAL-RELATED"/>
    <property type="match status" value="1"/>
</dbReference>
<dbReference type="Gene3D" id="2.10.230.10">
    <property type="entry name" value="Heat shock protein DnaJ, cysteine-rich domain"/>
    <property type="match status" value="1"/>
</dbReference>
<keyword evidence="16" id="KW-1185">Reference proteome</keyword>
<dbReference type="InterPro" id="IPR001305">
    <property type="entry name" value="HSP_DnaJ_Cys-rich_dom"/>
</dbReference>
<comment type="cofactor">
    <cofactor evidence="11">
        <name>Zn(2+)</name>
        <dbReference type="ChEBI" id="CHEBI:29105"/>
    </cofactor>
    <text evidence="11">Binds 2 Zn(2+) ions per monomer.</text>
</comment>
<accession>A0A1L7CZZ9</accession>
<dbReference type="AlphaFoldDB" id="A0A1L7CZZ9"/>
<dbReference type="NCBIfam" id="NF010872">
    <property type="entry name" value="PRK14279.1"/>
    <property type="match status" value="1"/>
</dbReference>
<name>A0A1L7CZZ9_9CORY</name>
<dbReference type="Pfam" id="PF00226">
    <property type="entry name" value="DnaJ"/>
    <property type="match status" value="1"/>
</dbReference>
<feature type="zinc finger region" description="CR-type" evidence="12">
    <location>
        <begin position="155"/>
        <end position="233"/>
    </location>
</feature>
<comment type="subunit">
    <text evidence="11">Homodimer.</text>
</comment>
<dbReference type="HAMAP" id="MF_01152">
    <property type="entry name" value="DnaJ"/>
    <property type="match status" value="1"/>
</dbReference>
<dbReference type="CDD" id="cd06257">
    <property type="entry name" value="DnaJ"/>
    <property type="match status" value="1"/>
</dbReference>
<dbReference type="Gene3D" id="1.10.287.110">
    <property type="entry name" value="DnaJ domain"/>
    <property type="match status" value="1"/>
</dbReference>
<feature type="repeat" description="CXXCXGXG motif" evidence="11">
    <location>
        <begin position="185"/>
        <end position="192"/>
    </location>
</feature>
<dbReference type="SUPFAM" id="SSF46565">
    <property type="entry name" value="Chaperone J-domain"/>
    <property type="match status" value="1"/>
</dbReference>
<dbReference type="EMBL" id="CP009248">
    <property type="protein sequence ID" value="APT91466.1"/>
    <property type="molecule type" value="Genomic_DNA"/>
</dbReference>
<dbReference type="InterPro" id="IPR036869">
    <property type="entry name" value="J_dom_sf"/>
</dbReference>
<dbReference type="GO" id="GO:0008270">
    <property type="term" value="F:zinc ion binding"/>
    <property type="evidence" value="ECO:0007669"/>
    <property type="project" value="UniProtKB-UniRule"/>
</dbReference>
<dbReference type="Proteomes" id="UP000185469">
    <property type="component" value="Chromosome"/>
</dbReference>
<feature type="domain" description="J" evidence="13">
    <location>
        <begin position="10"/>
        <end position="75"/>
    </location>
</feature>
<protein>
    <recommendedName>
        <fullName evidence="10 11">Chaperone protein DnaJ</fullName>
    </recommendedName>
</protein>
<dbReference type="GO" id="GO:0051082">
    <property type="term" value="F:unfolded protein binding"/>
    <property type="evidence" value="ECO:0007669"/>
    <property type="project" value="UniProtKB-UniRule"/>
</dbReference>
<dbReference type="GO" id="GO:0042026">
    <property type="term" value="P:protein refolding"/>
    <property type="evidence" value="ECO:0007669"/>
    <property type="project" value="TreeGrafter"/>
</dbReference>
<dbReference type="FunFam" id="2.10.230.10:FF:000002">
    <property type="entry name" value="Molecular chaperone DnaJ"/>
    <property type="match status" value="1"/>
</dbReference>
<evidence type="ECO:0000256" key="2">
    <source>
        <dbReference type="ARBA" id="ARBA00022705"/>
    </source>
</evidence>
<dbReference type="KEGG" id="csph:CSPHI_11345"/>
<dbReference type="PANTHER" id="PTHR43096:SF54">
    <property type="entry name" value="CHAPERONE PROTEIN DNAJ 1"/>
    <property type="match status" value="1"/>
</dbReference>
<feature type="binding site" evidence="11">
    <location>
        <position position="188"/>
    </location>
    <ligand>
        <name>Zn(2+)</name>
        <dbReference type="ChEBI" id="CHEBI:29105"/>
        <label>2</label>
    </ligand>
</feature>
<keyword evidence="3 11" id="KW-0479">Metal-binding</keyword>
<dbReference type="CDD" id="cd10719">
    <property type="entry name" value="DnaJ_zf"/>
    <property type="match status" value="1"/>
</dbReference>
<evidence type="ECO:0000256" key="4">
    <source>
        <dbReference type="ARBA" id="ARBA00022737"/>
    </source>
</evidence>
<reference evidence="15 16" key="1">
    <citation type="submission" date="2014-08" db="EMBL/GenBank/DDBJ databases">
        <title>Complete genome sequence of Corynebacterium sphenisci CECT 5990(T) (=DSM 44792(T)), isolated from healthy wild penguins.</title>
        <authorList>
            <person name="Ruckert C."/>
            <person name="Albersmeier A."/>
            <person name="Winkler A."/>
            <person name="Kalinowski J."/>
        </authorList>
    </citation>
    <scope>NUCLEOTIDE SEQUENCE [LARGE SCALE GENOMIC DNA]</scope>
    <source>
        <strain evidence="15 16">DSM 44792</strain>
    </source>
</reference>
<evidence type="ECO:0000256" key="10">
    <source>
        <dbReference type="ARBA" id="ARBA00067609"/>
    </source>
</evidence>
<dbReference type="InterPro" id="IPR012724">
    <property type="entry name" value="DnaJ"/>
</dbReference>
<sequence>MTQREWAEKDYYADLGVAKSAGQDEIKRAYRTLARDNHPDAHPGDKAKEERFKRISEAYSVLGEPEKRAEYDELRAAMASGGFRFPGAGGPAGAGGGGGFDFNISDLFGDAGGSGGLGDILGGFMGRGGGRAARPRRGADVETEITLDFREAAKGVTIPLQLTNPSPCTTCHGSGARAGTSPVTCGSCHGTGFVEEQRGAFAMSHPCPDCGGQGTRIDDPCPDCAGTGVTTRRRTITVRVPAGVVDGQKVRLAGQGEAGLRGRPAGDLFVTVHVRPDEIFTRSGDDLEVTVPVSFAELALGGTLTVPTLDGRVRVRVPAGTSDGRTLRVRGRGIPKRSGTPGDLLVTVSVRVPTDLDDAAASALRSYAEAERAGGFDPRAGWAGEA</sequence>
<feature type="binding site" evidence="11">
    <location>
        <position position="171"/>
    </location>
    <ligand>
        <name>Zn(2+)</name>
        <dbReference type="ChEBI" id="CHEBI:29105"/>
        <label>1</label>
    </ligand>
</feature>
<dbReference type="GO" id="GO:0031072">
    <property type="term" value="F:heat shock protein binding"/>
    <property type="evidence" value="ECO:0007669"/>
    <property type="project" value="InterPro"/>
</dbReference>
<evidence type="ECO:0000256" key="12">
    <source>
        <dbReference type="PROSITE-ProRule" id="PRU00546"/>
    </source>
</evidence>
<keyword evidence="2 11" id="KW-0235">DNA replication</keyword>
<keyword evidence="7 11" id="KW-0346">Stress response</keyword>
<feature type="binding site" evidence="11">
    <location>
        <position position="224"/>
    </location>
    <ligand>
        <name>Zn(2+)</name>
        <dbReference type="ChEBI" id="CHEBI:29105"/>
        <label>1</label>
    </ligand>
</feature>
<feature type="binding site" evidence="11">
    <location>
        <position position="168"/>
    </location>
    <ligand>
        <name>Zn(2+)</name>
        <dbReference type="ChEBI" id="CHEBI:29105"/>
        <label>1</label>
    </ligand>
</feature>
<comment type="similarity">
    <text evidence="9 11">Belongs to the DnaJ family.</text>
</comment>
<evidence type="ECO:0000256" key="8">
    <source>
        <dbReference type="ARBA" id="ARBA00023186"/>
    </source>
</evidence>
<dbReference type="SUPFAM" id="SSF49493">
    <property type="entry name" value="HSP40/DnaJ peptide-binding domain"/>
    <property type="match status" value="2"/>
</dbReference>
<dbReference type="SMART" id="SM00271">
    <property type="entry name" value="DnaJ"/>
    <property type="match status" value="1"/>
</dbReference>
<dbReference type="FunFam" id="2.60.260.20:FF:000005">
    <property type="entry name" value="Chaperone protein dnaJ 1, mitochondrial"/>
    <property type="match status" value="1"/>
</dbReference>
<evidence type="ECO:0000256" key="1">
    <source>
        <dbReference type="ARBA" id="ARBA00022490"/>
    </source>
</evidence>
<keyword evidence="6 11" id="KW-0862">Zinc</keyword>
<feature type="repeat" description="CXXCXGXG motif" evidence="11">
    <location>
        <begin position="221"/>
        <end position="228"/>
    </location>
</feature>
<dbReference type="InterPro" id="IPR002939">
    <property type="entry name" value="DnaJ_C"/>
</dbReference>
<dbReference type="Pfam" id="PF00684">
    <property type="entry name" value="DnaJ_CXXCXGXG"/>
    <property type="match status" value="1"/>
</dbReference>
<evidence type="ECO:0000256" key="6">
    <source>
        <dbReference type="ARBA" id="ARBA00022833"/>
    </source>
</evidence>
<feature type="binding site" evidence="11">
    <location>
        <position position="185"/>
    </location>
    <ligand>
        <name>Zn(2+)</name>
        <dbReference type="ChEBI" id="CHEBI:29105"/>
        <label>2</label>
    </ligand>
</feature>
<feature type="binding site" evidence="11">
    <location>
        <position position="210"/>
    </location>
    <ligand>
        <name>Zn(2+)</name>
        <dbReference type="ChEBI" id="CHEBI:29105"/>
        <label>2</label>
    </ligand>
</feature>
<dbReference type="GO" id="GO:0006260">
    <property type="term" value="P:DNA replication"/>
    <property type="evidence" value="ECO:0007669"/>
    <property type="project" value="UniProtKB-KW"/>
</dbReference>
<evidence type="ECO:0000256" key="5">
    <source>
        <dbReference type="ARBA" id="ARBA00022771"/>
    </source>
</evidence>
<gene>
    <name evidence="11" type="primary">dnaJ</name>
    <name evidence="15" type="ORF">CSPHI_11345</name>
</gene>
<evidence type="ECO:0000256" key="3">
    <source>
        <dbReference type="ARBA" id="ARBA00022723"/>
    </source>
</evidence>
<evidence type="ECO:0000256" key="11">
    <source>
        <dbReference type="HAMAP-Rule" id="MF_01152"/>
    </source>
</evidence>
<feature type="binding site" evidence="11">
    <location>
        <position position="221"/>
    </location>
    <ligand>
        <name>Zn(2+)</name>
        <dbReference type="ChEBI" id="CHEBI:29105"/>
        <label>1</label>
    </ligand>
</feature>
<feature type="domain" description="CR-type" evidence="14">
    <location>
        <begin position="155"/>
        <end position="233"/>
    </location>
</feature>
<comment type="function">
    <text evidence="11">Participates actively in the response to hyperosmotic and heat shock by preventing the aggregation of stress-denatured proteins and by disaggregating proteins, also in an autonomous, DnaK-independent fashion. Unfolded proteins bind initially to DnaJ; upon interaction with the DnaJ-bound protein, DnaK hydrolyzes its bound ATP, resulting in the formation of a stable complex. GrpE releases ADP from DnaK; ATP binding to DnaK triggers the release of the substrate protein, thus completing the reaction cycle. Several rounds of ATP-dependent interactions between DnaJ, DnaK and GrpE are required for fully efficient folding. Also involved, together with DnaK and GrpE, in the DNA replication of plasmids through activation of initiation proteins.</text>
</comment>
<dbReference type="NCBIfam" id="TIGR02349">
    <property type="entry name" value="DnaJ_bact"/>
    <property type="match status" value="1"/>
</dbReference>
<dbReference type="NCBIfam" id="NF008035">
    <property type="entry name" value="PRK10767.1"/>
    <property type="match status" value="1"/>
</dbReference>
<keyword evidence="1 11" id="KW-0963">Cytoplasm</keyword>
<dbReference type="OrthoDB" id="9779889at2"/>
<keyword evidence="4 11" id="KW-0677">Repeat</keyword>
<dbReference type="PRINTS" id="PR00625">
    <property type="entry name" value="JDOMAIN"/>
</dbReference>
<dbReference type="GO" id="GO:0005524">
    <property type="term" value="F:ATP binding"/>
    <property type="evidence" value="ECO:0007669"/>
    <property type="project" value="InterPro"/>
</dbReference>
<dbReference type="Pfam" id="PF01556">
    <property type="entry name" value="DnaJ_C"/>
    <property type="match status" value="1"/>
</dbReference>
<evidence type="ECO:0000256" key="7">
    <source>
        <dbReference type="ARBA" id="ARBA00023016"/>
    </source>
</evidence>
<comment type="subcellular location">
    <subcellularLocation>
        <location evidence="11">Cytoplasm</location>
    </subcellularLocation>
</comment>
<dbReference type="InterPro" id="IPR036410">
    <property type="entry name" value="HSP_DnaJ_Cys-rich_dom_sf"/>
</dbReference>
<evidence type="ECO:0000256" key="9">
    <source>
        <dbReference type="ARBA" id="ARBA00061004"/>
    </source>
</evidence>
<feature type="repeat" description="CXXCXGXG motif" evidence="11">
    <location>
        <begin position="168"/>
        <end position="175"/>
    </location>
</feature>
<feature type="binding site" evidence="11">
    <location>
        <position position="207"/>
    </location>
    <ligand>
        <name>Zn(2+)</name>
        <dbReference type="ChEBI" id="CHEBI:29105"/>
        <label>2</label>
    </ligand>
</feature>
<keyword evidence="5 11" id="KW-0863">Zinc-finger</keyword>
<dbReference type="Gene3D" id="2.60.260.20">
    <property type="entry name" value="Urease metallochaperone UreE, N-terminal domain"/>
    <property type="match status" value="2"/>
</dbReference>
<dbReference type="RefSeq" id="WP_075693295.1">
    <property type="nucleotide sequence ID" value="NZ_CP009248.1"/>
</dbReference>
<dbReference type="PROSITE" id="PS51188">
    <property type="entry name" value="ZF_CR"/>
    <property type="match status" value="1"/>
</dbReference>
<dbReference type="InterPro" id="IPR008971">
    <property type="entry name" value="HSP40/DnaJ_pept-bd"/>
</dbReference>
<proteinExistence type="inferred from homology"/>
<keyword evidence="8 11" id="KW-0143">Chaperone</keyword>
<comment type="domain">
    <text evidence="11">The J domain is necessary and sufficient to stimulate DnaK ATPase activity. Zinc center 1 plays an important role in the autonomous, DnaK-independent chaperone activity of DnaJ. Zinc center 2 is essential for interaction with DnaK and for DnaJ activity.</text>
</comment>
<dbReference type="CDD" id="cd10747">
    <property type="entry name" value="DnaJ_C"/>
    <property type="match status" value="1"/>
</dbReference>
<dbReference type="GO" id="GO:0005737">
    <property type="term" value="C:cytoplasm"/>
    <property type="evidence" value="ECO:0007669"/>
    <property type="project" value="UniProtKB-SubCell"/>
</dbReference>